<feature type="transmembrane region" description="Helical" evidence="1">
    <location>
        <begin position="308"/>
        <end position="329"/>
    </location>
</feature>
<organism evidence="2 3">
    <name type="scientific">Pseudomonas jinjuensis</name>
    <dbReference type="NCBI Taxonomy" id="198616"/>
    <lineage>
        <taxon>Bacteria</taxon>
        <taxon>Pseudomonadati</taxon>
        <taxon>Pseudomonadota</taxon>
        <taxon>Gammaproteobacteria</taxon>
        <taxon>Pseudomonadales</taxon>
        <taxon>Pseudomonadaceae</taxon>
        <taxon>Pseudomonas</taxon>
    </lineage>
</organism>
<gene>
    <name evidence="2" type="ORF">SAMN05216193_104141</name>
</gene>
<proteinExistence type="predicted"/>
<sequence length="341" mass="36409">MPIDALRRRRALRLACGTALCLAASFGLALPVPVLAPVFALLLLALRTQPLPVRAAPALAILVMACSGSGLLLIPLLRYTPASGVLLVGLCLFLCFRYAQQGGNPLVANFLVIGLTMISAAGASDFGLALSVVEAMAKGMLLAALSVALAHRLFPEPPGAPTPPPPPVPDAADAAWIALRATLIVLPAFLLALIAPDSFMPLIMKSVSLGQQTCETRARHAARELVGSTLLAGLLAIAIWSALSMFTHLWMFFLWVLLFALLQARRLYGVVATRQSPAFWVGCLSTMLILLGQSVQDSIAGQDVYQAFAVRMGLFLLVSIYASGMLYWIDSRRRRTLAVRP</sequence>
<keyword evidence="3" id="KW-1185">Reference proteome</keyword>
<dbReference type="Pfam" id="PF11168">
    <property type="entry name" value="DUF2955"/>
    <property type="match status" value="1"/>
</dbReference>
<dbReference type="RefSeq" id="WP_084311896.1">
    <property type="nucleotide sequence ID" value="NZ_FNIJ01000004.1"/>
</dbReference>
<dbReference type="Proteomes" id="UP000242957">
    <property type="component" value="Unassembled WGS sequence"/>
</dbReference>
<dbReference type="STRING" id="198616.SAMN05216193_104141"/>
<protein>
    <recommendedName>
        <fullName evidence="4">DUF2955 domain-containing protein</fullName>
    </recommendedName>
</protein>
<name>A0A1H0D4G5_9PSED</name>
<feature type="transmembrane region" description="Helical" evidence="1">
    <location>
        <begin position="277"/>
        <end position="296"/>
    </location>
</feature>
<keyword evidence="1" id="KW-1133">Transmembrane helix</keyword>
<dbReference type="AlphaFoldDB" id="A0A1H0D4G5"/>
<evidence type="ECO:0008006" key="4">
    <source>
        <dbReference type="Google" id="ProtNLM"/>
    </source>
</evidence>
<dbReference type="OrthoDB" id="8958423at2"/>
<feature type="transmembrane region" description="Helical" evidence="1">
    <location>
        <begin position="55"/>
        <end position="77"/>
    </location>
</feature>
<keyword evidence="1" id="KW-0472">Membrane</keyword>
<feature type="transmembrane region" description="Helical" evidence="1">
    <location>
        <begin position="84"/>
        <end position="100"/>
    </location>
</feature>
<evidence type="ECO:0000313" key="3">
    <source>
        <dbReference type="Proteomes" id="UP000242957"/>
    </source>
</evidence>
<keyword evidence="1" id="KW-0812">Transmembrane</keyword>
<feature type="transmembrane region" description="Helical" evidence="1">
    <location>
        <begin position="106"/>
        <end position="128"/>
    </location>
</feature>
<reference evidence="3" key="1">
    <citation type="submission" date="2016-10" db="EMBL/GenBank/DDBJ databases">
        <authorList>
            <person name="Varghese N."/>
            <person name="Submissions S."/>
        </authorList>
    </citation>
    <scope>NUCLEOTIDE SEQUENCE [LARGE SCALE GENOMIC DNA]</scope>
    <source>
        <strain evidence="3">JCM 21621</strain>
    </source>
</reference>
<evidence type="ECO:0000256" key="1">
    <source>
        <dbReference type="SAM" id="Phobius"/>
    </source>
</evidence>
<accession>A0A1H0D4G5</accession>
<dbReference type="EMBL" id="FNIJ01000004">
    <property type="protein sequence ID" value="SDN65074.1"/>
    <property type="molecule type" value="Genomic_DNA"/>
</dbReference>
<dbReference type="InterPro" id="IPR006311">
    <property type="entry name" value="TAT_signal"/>
</dbReference>
<dbReference type="PROSITE" id="PS51318">
    <property type="entry name" value="TAT"/>
    <property type="match status" value="1"/>
</dbReference>
<feature type="transmembrane region" description="Helical" evidence="1">
    <location>
        <begin position="174"/>
        <end position="195"/>
    </location>
</feature>
<dbReference type="InterPro" id="IPR022604">
    <property type="entry name" value="DUF2955"/>
</dbReference>
<evidence type="ECO:0000313" key="2">
    <source>
        <dbReference type="EMBL" id="SDN65074.1"/>
    </source>
</evidence>